<organism evidence="5 6">
    <name type="scientific">Phaeocystidibacter luteus</name>
    <dbReference type="NCBI Taxonomy" id="911197"/>
    <lineage>
        <taxon>Bacteria</taxon>
        <taxon>Pseudomonadati</taxon>
        <taxon>Bacteroidota</taxon>
        <taxon>Flavobacteriia</taxon>
        <taxon>Flavobacteriales</taxon>
        <taxon>Phaeocystidibacteraceae</taxon>
        <taxon>Phaeocystidibacter</taxon>
    </lineage>
</organism>
<protein>
    <submittedName>
        <fullName evidence="5">Serine hydrolase</fullName>
    </submittedName>
</protein>
<dbReference type="AlphaFoldDB" id="A0A6N6RMB5"/>
<dbReference type="EMBL" id="WBVO01000001">
    <property type="protein sequence ID" value="KAB2814706.1"/>
    <property type="molecule type" value="Genomic_DNA"/>
</dbReference>
<dbReference type="RefSeq" id="WP_151666285.1">
    <property type="nucleotide sequence ID" value="NZ_WBVO01000001.1"/>
</dbReference>
<dbReference type="NCBIfam" id="TIGR04183">
    <property type="entry name" value="Por_Secre_tail"/>
    <property type="match status" value="1"/>
</dbReference>
<evidence type="ECO:0000256" key="1">
    <source>
        <dbReference type="ARBA" id="ARBA00022729"/>
    </source>
</evidence>
<dbReference type="InterPro" id="IPR026444">
    <property type="entry name" value="Secre_tail"/>
</dbReference>
<dbReference type="GO" id="GO:0016787">
    <property type="term" value="F:hydrolase activity"/>
    <property type="evidence" value="ECO:0007669"/>
    <property type="project" value="UniProtKB-KW"/>
</dbReference>
<dbReference type="Proteomes" id="UP000468650">
    <property type="component" value="Unassembled WGS sequence"/>
</dbReference>
<keyword evidence="5" id="KW-0378">Hydrolase</keyword>
<comment type="caution">
    <text evidence="5">The sequence shown here is derived from an EMBL/GenBank/DDBJ whole genome shotgun (WGS) entry which is preliminary data.</text>
</comment>
<dbReference type="OrthoDB" id="9793489at2"/>
<evidence type="ECO:0000259" key="4">
    <source>
        <dbReference type="Pfam" id="PF18962"/>
    </source>
</evidence>
<evidence type="ECO:0000313" key="5">
    <source>
        <dbReference type="EMBL" id="KAB2814706.1"/>
    </source>
</evidence>
<gene>
    <name evidence="5" type="ORF">F8C67_02885</name>
</gene>
<dbReference type="SUPFAM" id="SSF56601">
    <property type="entry name" value="beta-lactamase/transpeptidase-like"/>
    <property type="match status" value="1"/>
</dbReference>
<proteinExistence type="predicted"/>
<feature type="chain" id="PRO_5027012133" evidence="2">
    <location>
        <begin position="20"/>
        <end position="470"/>
    </location>
</feature>
<feature type="domain" description="Secretion system C-terminal sorting" evidence="4">
    <location>
        <begin position="398"/>
        <end position="463"/>
    </location>
</feature>
<dbReference type="PANTHER" id="PTHR46825:SF9">
    <property type="entry name" value="BETA-LACTAMASE-RELATED DOMAIN-CONTAINING PROTEIN"/>
    <property type="match status" value="1"/>
</dbReference>
<dbReference type="Pfam" id="PF18962">
    <property type="entry name" value="Por_Secre_tail"/>
    <property type="match status" value="1"/>
</dbReference>
<dbReference type="Pfam" id="PF00144">
    <property type="entry name" value="Beta-lactamase"/>
    <property type="match status" value="1"/>
</dbReference>
<evidence type="ECO:0000256" key="2">
    <source>
        <dbReference type="SAM" id="SignalP"/>
    </source>
</evidence>
<feature type="signal peptide" evidence="2">
    <location>
        <begin position="1"/>
        <end position="19"/>
    </location>
</feature>
<name>A0A6N6RMB5_9FLAO</name>
<dbReference type="InterPro" id="IPR050491">
    <property type="entry name" value="AmpC-like"/>
</dbReference>
<sequence length="470" mass="51003">MKQFLALCAGLVLSTGVLAQIDSSFAAILQSEIDSRRTAAGITGIEFTIILDGGCRWTTTSGLGTSGNPIDTSLYFTIGSVSKSMTASLILLLQEDGLLDIDDPIGMHIDTDELLYVDSTETIRQLLNHTSTISNNWGDNPTTPLWQAVWADRDSVWSWRDALDSVYMLPKVSNPNRDHKYNAFTTYSILGMIIEEVSGNTYEQEAQTRLFTPLGMSNSVIFTNGLSMSQLNGVYANGQDRSTWSHTSYLTTRGGGGSWAGNSSDAATFIRALHTGQVISASNLADMHTKVDNAPVVLPGTCNGTVEVNYGLGTNIWEFRGADTSIYYGHGGNGLGMNILMHSADYGYTMAILGNDFEKVNEVGLMSIELGCVIENALSSYSCSIGSEEWEQSFFMAYPNPGSDVLNVNWGTEIESGELIILSNSGETVYSSTVHGIRTEINTAGLPMGVYIIQLNDGKHIRTSRWIKAE</sequence>
<reference evidence="5 6" key="1">
    <citation type="submission" date="2019-09" db="EMBL/GenBank/DDBJ databases">
        <title>Genomes of family Cryomorphaceae.</title>
        <authorList>
            <person name="Bowman J.P."/>
        </authorList>
    </citation>
    <scope>NUCLEOTIDE SEQUENCE [LARGE SCALE GENOMIC DNA]</scope>
    <source>
        <strain evidence="5 6">LMG 25704</strain>
    </source>
</reference>
<dbReference type="InterPro" id="IPR001466">
    <property type="entry name" value="Beta-lactam-related"/>
</dbReference>
<accession>A0A6N6RMB5</accession>
<dbReference type="InterPro" id="IPR012338">
    <property type="entry name" value="Beta-lactam/transpept-like"/>
</dbReference>
<dbReference type="Gene3D" id="3.40.710.10">
    <property type="entry name" value="DD-peptidase/beta-lactamase superfamily"/>
    <property type="match status" value="1"/>
</dbReference>
<keyword evidence="6" id="KW-1185">Reference proteome</keyword>
<feature type="domain" description="Beta-lactamase-related" evidence="3">
    <location>
        <begin position="33"/>
        <end position="359"/>
    </location>
</feature>
<dbReference type="PANTHER" id="PTHR46825">
    <property type="entry name" value="D-ALANYL-D-ALANINE-CARBOXYPEPTIDASE/ENDOPEPTIDASE AMPH"/>
    <property type="match status" value="1"/>
</dbReference>
<evidence type="ECO:0000259" key="3">
    <source>
        <dbReference type="Pfam" id="PF00144"/>
    </source>
</evidence>
<evidence type="ECO:0000313" key="6">
    <source>
        <dbReference type="Proteomes" id="UP000468650"/>
    </source>
</evidence>
<keyword evidence="1 2" id="KW-0732">Signal</keyword>